<feature type="signal peptide" evidence="1">
    <location>
        <begin position="1"/>
        <end position="21"/>
    </location>
</feature>
<dbReference type="EMBL" id="JABBNU010000005">
    <property type="protein sequence ID" value="NMM48560.1"/>
    <property type="molecule type" value="Genomic_DNA"/>
</dbReference>
<accession>A0A848J1Z3</accession>
<evidence type="ECO:0000259" key="2">
    <source>
        <dbReference type="Pfam" id="PF18962"/>
    </source>
</evidence>
<evidence type="ECO:0000256" key="1">
    <source>
        <dbReference type="SAM" id="SignalP"/>
    </source>
</evidence>
<sequence>MKFKLSLLAVLNLLFMFSSSATHIRGGEIRVVQEDPNSLECKIIFTGYKDSESGVEFGNGYLDFGDGTVIETMPNDFEILEYSQIFFLQKVKLTMTHTFPDYGKYVISYTEQNRNNFILNINNGNSVDLPFYVESMITLIPGKSYESPQFNLDPGFNYTFPGDLNFSMGGYDPNNYKLYYQLVEPKQGKNNYVPNYIFLNNMTINEYNGHLFWNGNVANLLNGGLPDQVEFAIAIKIYQLDESDNIIGYTVRDMQIVSFKNDFTAILSDTSVYDEDILQIQNESDTYEYNFKYVADSIGTIVSSELMNYPNALNYAVKDSVSNDTIYQTISISINYTELTDRDFPYNISIRNFAYYDTSAPYYLGMKTLGYTDKTISLYTNSNYQTPNINEILSVDNEIEKRIFVYPNPARDYLTLPIDVDNNSEVRIYSHTGQEVKSLKLDNSRIANIHDLKSGSYIGIVRNVEGEIKRFKFIKSE</sequence>
<protein>
    <submittedName>
        <fullName evidence="3">T9SS type A sorting domain-containing protein</fullName>
    </submittedName>
</protein>
<reference evidence="3 4" key="1">
    <citation type="submission" date="2020-04" db="EMBL/GenBank/DDBJ databases">
        <title>Flammeovirgaceae bacterium KN852 isolated from deep sea.</title>
        <authorList>
            <person name="Zhang D.-C."/>
        </authorList>
    </citation>
    <scope>NUCLEOTIDE SEQUENCE [LARGE SCALE GENOMIC DNA]</scope>
    <source>
        <strain evidence="3 4">KN852</strain>
    </source>
</reference>
<keyword evidence="4" id="KW-1185">Reference proteome</keyword>
<feature type="chain" id="PRO_5032686327" evidence="1">
    <location>
        <begin position="22"/>
        <end position="477"/>
    </location>
</feature>
<gene>
    <name evidence="3" type="ORF">HH304_09130</name>
</gene>
<dbReference type="Proteomes" id="UP000559010">
    <property type="component" value="Unassembled WGS sequence"/>
</dbReference>
<dbReference type="RefSeq" id="WP_169680613.1">
    <property type="nucleotide sequence ID" value="NZ_JABBNU010000005.1"/>
</dbReference>
<dbReference type="NCBIfam" id="TIGR04183">
    <property type="entry name" value="Por_Secre_tail"/>
    <property type="match status" value="1"/>
</dbReference>
<dbReference type="AlphaFoldDB" id="A0A848J1Z3"/>
<keyword evidence="1" id="KW-0732">Signal</keyword>
<comment type="caution">
    <text evidence="3">The sequence shown here is derived from an EMBL/GenBank/DDBJ whole genome shotgun (WGS) entry which is preliminary data.</text>
</comment>
<dbReference type="Pfam" id="PF18962">
    <property type="entry name" value="Por_Secre_tail"/>
    <property type="match status" value="1"/>
</dbReference>
<feature type="domain" description="Secretion system C-terminal sorting" evidence="2">
    <location>
        <begin position="405"/>
        <end position="468"/>
    </location>
</feature>
<dbReference type="InterPro" id="IPR026444">
    <property type="entry name" value="Secre_tail"/>
</dbReference>
<evidence type="ECO:0000313" key="4">
    <source>
        <dbReference type="Proteomes" id="UP000559010"/>
    </source>
</evidence>
<proteinExistence type="predicted"/>
<name>A0A848J1Z3_9BACT</name>
<evidence type="ECO:0000313" key="3">
    <source>
        <dbReference type="EMBL" id="NMM48560.1"/>
    </source>
</evidence>
<organism evidence="3 4">
    <name type="scientific">Marinigracilibium pacificum</name>
    <dbReference type="NCBI Taxonomy" id="2729599"/>
    <lineage>
        <taxon>Bacteria</taxon>
        <taxon>Pseudomonadati</taxon>
        <taxon>Bacteroidota</taxon>
        <taxon>Cytophagia</taxon>
        <taxon>Cytophagales</taxon>
        <taxon>Flammeovirgaceae</taxon>
        <taxon>Marinigracilibium</taxon>
    </lineage>
</organism>